<gene>
    <name evidence="4" type="ORF">SAMN05216469_11473</name>
</gene>
<dbReference type="GO" id="GO:0005509">
    <property type="term" value="F:calcium ion binding"/>
    <property type="evidence" value="ECO:0007669"/>
    <property type="project" value="InterPro"/>
</dbReference>
<dbReference type="GO" id="GO:0000272">
    <property type="term" value="P:polysaccharide catabolic process"/>
    <property type="evidence" value="ECO:0007669"/>
    <property type="project" value="InterPro"/>
</dbReference>
<dbReference type="InterPro" id="IPR036439">
    <property type="entry name" value="Dockerin_dom_sf"/>
</dbReference>
<dbReference type="PROSITE" id="PS51766">
    <property type="entry name" value="DOCKERIN"/>
    <property type="match status" value="1"/>
</dbReference>
<feature type="domain" description="Dockerin" evidence="3">
    <location>
        <begin position="496"/>
        <end position="562"/>
    </location>
</feature>
<dbReference type="EMBL" id="FOAT01000014">
    <property type="protein sequence ID" value="SEL20542.1"/>
    <property type="molecule type" value="Genomic_DNA"/>
</dbReference>
<dbReference type="Proteomes" id="UP000186015">
    <property type="component" value="Unassembled WGS sequence"/>
</dbReference>
<feature type="domain" description="EF-hand" evidence="2">
    <location>
        <begin position="489"/>
        <end position="524"/>
    </location>
</feature>
<dbReference type="AlphaFoldDB" id="A0A1H7NAC9"/>
<evidence type="ECO:0008006" key="6">
    <source>
        <dbReference type="Google" id="ProtNLM"/>
    </source>
</evidence>
<evidence type="ECO:0000259" key="3">
    <source>
        <dbReference type="PROSITE" id="PS51766"/>
    </source>
</evidence>
<protein>
    <recommendedName>
        <fullName evidence="6">Dockerin domain-containing protein</fullName>
    </recommendedName>
</protein>
<dbReference type="PROSITE" id="PS00018">
    <property type="entry name" value="EF_HAND_1"/>
    <property type="match status" value="2"/>
</dbReference>
<accession>A0A1H7NAC9</accession>
<evidence type="ECO:0000259" key="2">
    <source>
        <dbReference type="PROSITE" id="PS50222"/>
    </source>
</evidence>
<dbReference type="InterPro" id="IPR016134">
    <property type="entry name" value="Dockerin_dom"/>
</dbReference>
<dbReference type="OrthoDB" id="2068613at2"/>
<dbReference type="CDD" id="cd14256">
    <property type="entry name" value="Dockerin_I"/>
    <property type="match status" value="1"/>
</dbReference>
<keyword evidence="1" id="KW-0732">Signal</keyword>
<name>A0A1H7NAC9_RUMAL</name>
<dbReference type="RefSeq" id="WP_074834827.1">
    <property type="nucleotide sequence ID" value="NZ_FOAT01000014.1"/>
</dbReference>
<feature type="chain" id="PRO_5039531015" description="Dockerin domain-containing protein" evidence="1">
    <location>
        <begin position="22"/>
        <end position="562"/>
    </location>
</feature>
<reference evidence="4 5" key="1">
    <citation type="submission" date="2016-10" db="EMBL/GenBank/DDBJ databases">
        <authorList>
            <person name="de Groot N.N."/>
        </authorList>
    </citation>
    <scope>NUCLEOTIDE SEQUENCE [LARGE SCALE GENOMIC DNA]</scope>
    <source>
        <strain evidence="4 5">KH2T6</strain>
    </source>
</reference>
<dbReference type="Pfam" id="PF00404">
    <property type="entry name" value="Dockerin_1"/>
    <property type="match status" value="1"/>
</dbReference>
<dbReference type="PROSITE" id="PS50222">
    <property type="entry name" value="EF_HAND_2"/>
    <property type="match status" value="1"/>
</dbReference>
<dbReference type="Gene3D" id="1.10.1330.10">
    <property type="entry name" value="Dockerin domain"/>
    <property type="match status" value="1"/>
</dbReference>
<evidence type="ECO:0000313" key="5">
    <source>
        <dbReference type="Proteomes" id="UP000186015"/>
    </source>
</evidence>
<proteinExistence type="predicted"/>
<feature type="signal peptide" evidence="1">
    <location>
        <begin position="1"/>
        <end position="21"/>
    </location>
</feature>
<organism evidence="4 5">
    <name type="scientific">Ruminococcus albus</name>
    <dbReference type="NCBI Taxonomy" id="1264"/>
    <lineage>
        <taxon>Bacteria</taxon>
        <taxon>Bacillati</taxon>
        <taxon>Bacillota</taxon>
        <taxon>Clostridia</taxon>
        <taxon>Eubacteriales</taxon>
        <taxon>Oscillospiraceae</taxon>
        <taxon>Ruminococcus</taxon>
    </lineage>
</organism>
<dbReference type="InterPro" id="IPR002048">
    <property type="entry name" value="EF_hand_dom"/>
</dbReference>
<dbReference type="SUPFAM" id="SSF63446">
    <property type="entry name" value="Type I dockerin domain"/>
    <property type="match status" value="1"/>
</dbReference>
<evidence type="ECO:0000256" key="1">
    <source>
        <dbReference type="SAM" id="SignalP"/>
    </source>
</evidence>
<evidence type="ECO:0000313" key="4">
    <source>
        <dbReference type="EMBL" id="SEL20542.1"/>
    </source>
</evidence>
<sequence length="562" mass="60761">MTKTIKRAAAALLALAIAAGTIPVDFGAKGLISVAASAGSEDITEVGIEKEKTEEEPVIAPNTYYNYAEFNAAEPGSKPTLVLQENYNGTMTITRDDGIIDLNGFTITGYLNLQNQNDVIIVKNGSVGWLDDTSGVCTAFTQPVILINVTVYNTAFGGNRKFYYLGNTNVRSFSRESGEYEPADSTGFNAIADPVAKEGLVYNGEDQLLIDDSSFKGTFGVVPSEDERYFTYYFTRGEQESDTYVAGTVEDGVINTECAPLYAADAGEYTVYYMWDCDSECDGGVGANSFTVTIDKAVPKVTAPTANKLTYSGKAQELVAAGSSSVGKLSYSLDGKTFSEEIPTATAAGKYTVWYKVDETSNWEASEVGSIEVTVDHLYTKHEKTDATCTENGAKEDYWTNELGEFFSDNKGENKIDSSVVIPAKGHDLDTKALVWVWTETENGFDASVQIKCKTCGDIEDVKAEVKSEDNGKQTTYTATAVYGGKTYTNTKIVDNTYILGDVNGDGKINITDLTKVAAHVKGKKMLNADQIRRADINGDGSVNITDLTKLAAYVKGKKLIR</sequence>
<dbReference type="InterPro" id="IPR018247">
    <property type="entry name" value="EF_Hand_1_Ca_BS"/>
</dbReference>
<dbReference type="InterPro" id="IPR002105">
    <property type="entry name" value="Dockerin_1_rpt"/>
</dbReference>
<dbReference type="GO" id="GO:0004553">
    <property type="term" value="F:hydrolase activity, hydrolyzing O-glycosyl compounds"/>
    <property type="evidence" value="ECO:0007669"/>
    <property type="project" value="InterPro"/>
</dbReference>